<dbReference type="InterPro" id="IPR037505">
    <property type="entry name" value="pH-resp_palC"/>
</dbReference>
<keyword evidence="3" id="KW-1185">Reference proteome</keyword>
<proteinExistence type="predicted"/>
<evidence type="ECO:0000256" key="1">
    <source>
        <dbReference type="SAM" id="MobiDB-lite"/>
    </source>
</evidence>
<dbReference type="EMBL" id="RBNJ01011158">
    <property type="protein sequence ID" value="RUS26149.1"/>
    <property type="molecule type" value="Genomic_DNA"/>
</dbReference>
<reference evidence="2 3" key="1">
    <citation type="journal article" date="2018" name="New Phytol.">
        <title>Phylogenomics of Endogonaceae and evolution of mycorrhizas within Mucoromycota.</title>
        <authorList>
            <person name="Chang Y."/>
            <person name="Desiro A."/>
            <person name="Na H."/>
            <person name="Sandor L."/>
            <person name="Lipzen A."/>
            <person name="Clum A."/>
            <person name="Barry K."/>
            <person name="Grigoriev I.V."/>
            <person name="Martin F.M."/>
            <person name="Stajich J.E."/>
            <person name="Smith M.E."/>
            <person name="Bonito G."/>
            <person name="Spatafora J.W."/>
        </authorList>
    </citation>
    <scope>NUCLEOTIDE SEQUENCE [LARGE SCALE GENOMIC DNA]</scope>
    <source>
        <strain evidence="2 3">AD002</strain>
    </source>
</reference>
<dbReference type="AlphaFoldDB" id="A0A433Q8R8"/>
<dbReference type="PANTHER" id="PTHR40463:SF1">
    <property type="entry name" value="PH-RESPONSE REGULATOR PROTEIN PALC"/>
    <property type="match status" value="1"/>
</dbReference>
<organism evidence="2 3">
    <name type="scientific">Jimgerdemannia flammicorona</name>
    <dbReference type="NCBI Taxonomy" id="994334"/>
    <lineage>
        <taxon>Eukaryota</taxon>
        <taxon>Fungi</taxon>
        <taxon>Fungi incertae sedis</taxon>
        <taxon>Mucoromycota</taxon>
        <taxon>Mucoromycotina</taxon>
        <taxon>Endogonomycetes</taxon>
        <taxon>Endogonales</taxon>
        <taxon>Endogonaceae</taxon>
        <taxon>Jimgerdemannia</taxon>
    </lineage>
</organism>
<comment type="caution">
    <text evidence="2">The sequence shown here is derived from an EMBL/GenBank/DDBJ whole genome shotgun (WGS) entry which is preliminary data.</text>
</comment>
<sequence length="194" mass="22679">MSYPYALPTTGAISSADYFVDTGDYANEILEATALRRRLRGVLKEAKREDDEVRGLVWIVKVRKDYLPYLASIIACLETDTLKLKKEIDVLLPSEYYPDLIDSHGSSHTFCSPSSWSPSIPRPPRHPRSPRPSYNYPPQFYPPSSRRALWPLHFEKKRRNNSWPIPHQITSDCKLIYVWKTNDWTFAWVHEKQR</sequence>
<accession>A0A433Q8R8</accession>
<protein>
    <submittedName>
        <fullName evidence="2">Uncharacterized protein</fullName>
    </submittedName>
</protein>
<dbReference type="Proteomes" id="UP000274822">
    <property type="component" value="Unassembled WGS sequence"/>
</dbReference>
<dbReference type="GO" id="GO:0071467">
    <property type="term" value="P:cellular response to pH"/>
    <property type="evidence" value="ECO:0007669"/>
    <property type="project" value="InterPro"/>
</dbReference>
<dbReference type="GO" id="GO:0005886">
    <property type="term" value="C:plasma membrane"/>
    <property type="evidence" value="ECO:0007669"/>
    <property type="project" value="TreeGrafter"/>
</dbReference>
<feature type="region of interest" description="Disordered" evidence="1">
    <location>
        <begin position="114"/>
        <end position="136"/>
    </location>
</feature>
<dbReference type="PANTHER" id="PTHR40463">
    <property type="entry name" value="PH-RESPONSE REGULATOR PROTEIN PALC"/>
    <property type="match status" value="1"/>
</dbReference>
<name>A0A433Q8R8_9FUNG</name>
<gene>
    <name evidence="2" type="ORF">BC938DRAFT_471176</name>
</gene>
<evidence type="ECO:0000313" key="2">
    <source>
        <dbReference type="EMBL" id="RUS26149.1"/>
    </source>
</evidence>
<evidence type="ECO:0000313" key="3">
    <source>
        <dbReference type="Proteomes" id="UP000274822"/>
    </source>
</evidence>